<accession>A0A4Y2QZ60</accession>
<gene>
    <name evidence="3" type="ORF">AVEN_30840_1</name>
</gene>
<name>A0A4Y2QZ60_ARAVE</name>
<feature type="region of interest" description="Disordered" evidence="1">
    <location>
        <begin position="47"/>
        <end position="74"/>
    </location>
</feature>
<dbReference type="Proteomes" id="UP000499080">
    <property type="component" value="Unassembled WGS sequence"/>
</dbReference>
<dbReference type="EMBL" id="BGPR01015265">
    <property type="protein sequence ID" value="GBN68601.1"/>
    <property type="molecule type" value="Genomic_DNA"/>
</dbReference>
<evidence type="ECO:0000313" key="3">
    <source>
        <dbReference type="EMBL" id="GBN68601.1"/>
    </source>
</evidence>
<sequence length="219" mass="25599">MSQRNADIEQNNFVGTDTRNLNEIEILSVTDVSSNYKIEIHEEFQQVKNRKKKKSKTNLEETKKTKKPNNPNIKNAAISPIELKNRFNGLEIQSDKTINSNISPVSLKKTANYKQILQRIIDFQKIKCRAKPFGEFLQLFCETEKNHRPLTEYLDTQKFEYFVIPSQADKLTKVVIRGMHIDTSCEEIQEELTKKDYGVHKIHQLKKFRTKAPMPLFQV</sequence>
<proteinExistence type="predicted"/>
<reference evidence="3 4" key="1">
    <citation type="journal article" date="2019" name="Sci. Rep.">
        <title>Orb-weaving spider Araneus ventricosus genome elucidates the spidroin gene catalogue.</title>
        <authorList>
            <person name="Kono N."/>
            <person name="Nakamura H."/>
            <person name="Ohtoshi R."/>
            <person name="Moran D.A.P."/>
            <person name="Shinohara A."/>
            <person name="Yoshida Y."/>
            <person name="Fujiwara M."/>
            <person name="Mori M."/>
            <person name="Tomita M."/>
            <person name="Arakawa K."/>
        </authorList>
    </citation>
    <scope>NUCLEOTIDE SEQUENCE [LARGE SCALE GENOMIC DNA]</scope>
</reference>
<evidence type="ECO:0000259" key="2">
    <source>
        <dbReference type="Pfam" id="PF07530"/>
    </source>
</evidence>
<dbReference type="Pfam" id="PF07530">
    <property type="entry name" value="PRE_C2HC"/>
    <property type="match status" value="1"/>
</dbReference>
<comment type="caution">
    <text evidence="3">The sequence shown here is derived from an EMBL/GenBank/DDBJ whole genome shotgun (WGS) entry which is preliminary data.</text>
</comment>
<protein>
    <recommendedName>
        <fullName evidence="2">Pre-C2HC domain-containing protein</fullName>
    </recommendedName>
</protein>
<evidence type="ECO:0000313" key="4">
    <source>
        <dbReference type="Proteomes" id="UP000499080"/>
    </source>
</evidence>
<evidence type="ECO:0000256" key="1">
    <source>
        <dbReference type="SAM" id="MobiDB-lite"/>
    </source>
</evidence>
<feature type="domain" description="Pre-C2HC" evidence="2">
    <location>
        <begin position="185"/>
        <end position="219"/>
    </location>
</feature>
<keyword evidence="4" id="KW-1185">Reference proteome</keyword>
<dbReference type="OrthoDB" id="6437729at2759"/>
<organism evidence="3 4">
    <name type="scientific">Araneus ventricosus</name>
    <name type="common">Orbweaver spider</name>
    <name type="synonym">Epeira ventricosa</name>
    <dbReference type="NCBI Taxonomy" id="182803"/>
    <lineage>
        <taxon>Eukaryota</taxon>
        <taxon>Metazoa</taxon>
        <taxon>Ecdysozoa</taxon>
        <taxon>Arthropoda</taxon>
        <taxon>Chelicerata</taxon>
        <taxon>Arachnida</taxon>
        <taxon>Araneae</taxon>
        <taxon>Araneomorphae</taxon>
        <taxon>Entelegynae</taxon>
        <taxon>Araneoidea</taxon>
        <taxon>Araneidae</taxon>
        <taxon>Araneus</taxon>
    </lineage>
</organism>
<dbReference type="AlphaFoldDB" id="A0A4Y2QZ60"/>
<dbReference type="InterPro" id="IPR006579">
    <property type="entry name" value="Pre_C2HC_dom"/>
</dbReference>